<accession>A0ACB9JCS7</accession>
<protein>
    <submittedName>
        <fullName evidence="1">Uncharacterized protein</fullName>
    </submittedName>
</protein>
<dbReference type="EMBL" id="CM042021">
    <property type="protein sequence ID" value="KAI3818114.1"/>
    <property type="molecule type" value="Genomic_DNA"/>
</dbReference>
<gene>
    <name evidence="1" type="ORF">L1987_11917</name>
</gene>
<organism evidence="1 2">
    <name type="scientific">Smallanthus sonchifolius</name>
    <dbReference type="NCBI Taxonomy" id="185202"/>
    <lineage>
        <taxon>Eukaryota</taxon>
        <taxon>Viridiplantae</taxon>
        <taxon>Streptophyta</taxon>
        <taxon>Embryophyta</taxon>
        <taxon>Tracheophyta</taxon>
        <taxon>Spermatophyta</taxon>
        <taxon>Magnoliopsida</taxon>
        <taxon>eudicotyledons</taxon>
        <taxon>Gunneridae</taxon>
        <taxon>Pentapetalae</taxon>
        <taxon>asterids</taxon>
        <taxon>campanulids</taxon>
        <taxon>Asterales</taxon>
        <taxon>Asteraceae</taxon>
        <taxon>Asteroideae</taxon>
        <taxon>Heliantheae alliance</taxon>
        <taxon>Millerieae</taxon>
        <taxon>Smallanthus</taxon>
    </lineage>
</organism>
<evidence type="ECO:0000313" key="2">
    <source>
        <dbReference type="Proteomes" id="UP001056120"/>
    </source>
</evidence>
<proteinExistence type="predicted"/>
<dbReference type="Proteomes" id="UP001056120">
    <property type="component" value="Linkage Group LG04"/>
</dbReference>
<keyword evidence="2" id="KW-1185">Reference proteome</keyword>
<evidence type="ECO:0000313" key="1">
    <source>
        <dbReference type="EMBL" id="KAI3818114.1"/>
    </source>
</evidence>
<comment type="caution">
    <text evidence="1">The sequence shown here is derived from an EMBL/GenBank/DDBJ whole genome shotgun (WGS) entry which is preliminary data.</text>
</comment>
<name>A0ACB9JCS7_9ASTR</name>
<reference evidence="2" key="1">
    <citation type="journal article" date="2022" name="Mol. Ecol. Resour.">
        <title>The genomes of chicory, endive, great burdock and yacon provide insights into Asteraceae palaeo-polyploidization history and plant inulin production.</title>
        <authorList>
            <person name="Fan W."/>
            <person name="Wang S."/>
            <person name="Wang H."/>
            <person name="Wang A."/>
            <person name="Jiang F."/>
            <person name="Liu H."/>
            <person name="Zhao H."/>
            <person name="Xu D."/>
            <person name="Zhang Y."/>
        </authorList>
    </citation>
    <scope>NUCLEOTIDE SEQUENCE [LARGE SCALE GENOMIC DNA]</scope>
    <source>
        <strain evidence="2">cv. Yunnan</strain>
    </source>
</reference>
<sequence>MLTGLGSSGHGMGFGRNGTGRGGSRSGSGGGCDGSKSGSGVGFIGLEGWDRLLDLPVGCFGPAGVSELGWWCCGCRPGRKGSGRARLLWGRMRVWARGRLGRRCGLGRSVRRSRKGLRKGKHSLIKNDVSRDNDSVGFEVKAFVPPMVGGEIPGSRDGDARDLGIELQMRMV</sequence>
<reference evidence="1 2" key="2">
    <citation type="journal article" date="2022" name="Mol. Ecol. Resour.">
        <title>The genomes of chicory, endive, great burdock and yacon provide insights into Asteraceae paleo-polyploidization history and plant inulin production.</title>
        <authorList>
            <person name="Fan W."/>
            <person name="Wang S."/>
            <person name="Wang H."/>
            <person name="Wang A."/>
            <person name="Jiang F."/>
            <person name="Liu H."/>
            <person name="Zhao H."/>
            <person name="Xu D."/>
            <person name="Zhang Y."/>
        </authorList>
    </citation>
    <scope>NUCLEOTIDE SEQUENCE [LARGE SCALE GENOMIC DNA]</scope>
    <source>
        <strain evidence="2">cv. Yunnan</strain>
        <tissue evidence="1">Leaves</tissue>
    </source>
</reference>